<name>A0ABT7SHS2_9CELL</name>
<reference evidence="2 3" key="1">
    <citation type="submission" date="2023-06" db="EMBL/GenBank/DDBJ databases">
        <title>Cellulomonas sp. MW4 Whole genome sequence.</title>
        <authorList>
            <person name="Park S."/>
        </authorList>
    </citation>
    <scope>NUCLEOTIDE SEQUENCE [LARGE SCALE GENOMIC DNA]</scope>
    <source>
        <strain evidence="2 3">MW4</strain>
    </source>
</reference>
<dbReference type="EMBL" id="JAUCGQ010000001">
    <property type="protein sequence ID" value="MDM7855726.1"/>
    <property type="molecule type" value="Genomic_DNA"/>
</dbReference>
<protein>
    <submittedName>
        <fullName evidence="2">Uncharacterized protein</fullName>
    </submittedName>
</protein>
<evidence type="ECO:0000313" key="2">
    <source>
        <dbReference type="EMBL" id="MDM7855726.1"/>
    </source>
</evidence>
<dbReference type="RefSeq" id="WP_289455586.1">
    <property type="nucleotide sequence ID" value="NZ_JAUCGQ010000001.1"/>
</dbReference>
<gene>
    <name evidence="2" type="ORF">QRT04_12370</name>
</gene>
<feature type="region of interest" description="Disordered" evidence="1">
    <location>
        <begin position="168"/>
        <end position="196"/>
    </location>
</feature>
<feature type="compositionally biased region" description="Acidic residues" evidence="1">
    <location>
        <begin position="175"/>
        <end position="196"/>
    </location>
</feature>
<sequence>MSESHFHEHDDDAHGAHSAEPLSGVDPGPLHDAVAMLAAALHTYVDTAVGVRAEFGSEEADEDPRILAVEGEIGALNARLYDTLHETLGLHADLTGMSWDDGEEGDADAPPSAIQADTFHLGFVVGPPTGTSDLSLDGVLDQIDASGAEIAQQLVDAGYEVAEWGVSRGGPVLFGDEDDEDDELGDDTDDEPEGGR</sequence>
<comment type="caution">
    <text evidence="2">The sequence shown here is derived from an EMBL/GenBank/DDBJ whole genome shotgun (WGS) entry which is preliminary data.</text>
</comment>
<evidence type="ECO:0000313" key="3">
    <source>
        <dbReference type="Proteomes" id="UP001529338"/>
    </source>
</evidence>
<organism evidence="2 3">
    <name type="scientific">Cellulomonas alba</name>
    <dbReference type="NCBI Taxonomy" id="3053467"/>
    <lineage>
        <taxon>Bacteria</taxon>
        <taxon>Bacillati</taxon>
        <taxon>Actinomycetota</taxon>
        <taxon>Actinomycetes</taxon>
        <taxon>Micrococcales</taxon>
        <taxon>Cellulomonadaceae</taxon>
        <taxon>Cellulomonas</taxon>
    </lineage>
</organism>
<feature type="compositionally biased region" description="Basic and acidic residues" evidence="1">
    <location>
        <begin position="1"/>
        <end position="17"/>
    </location>
</feature>
<keyword evidence="3" id="KW-1185">Reference proteome</keyword>
<dbReference type="Proteomes" id="UP001529338">
    <property type="component" value="Unassembled WGS sequence"/>
</dbReference>
<evidence type="ECO:0000256" key="1">
    <source>
        <dbReference type="SAM" id="MobiDB-lite"/>
    </source>
</evidence>
<feature type="region of interest" description="Disordered" evidence="1">
    <location>
        <begin position="1"/>
        <end position="27"/>
    </location>
</feature>
<accession>A0ABT7SHS2</accession>
<proteinExistence type="predicted"/>